<reference evidence="1" key="1">
    <citation type="submission" date="2014-11" db="EMBL/GenBank/DDBJ databases">
        <authorList>
            <person name="Amaro Gonzalez C."/>
        </authorList>
    </citation>
    <scope>NUCLEOTIDE SEQUENCE</scope>
</reference>
<evidence type="ECO:0000313" key="1">
    <source>
        <dbReference type="EMBL" id="JAH05880.1"/>
    </source>
</evidence>
<dbReference type="EMBL" id="GBXM01102697">
    <property type="protein sequence ID" value="JAH05880.1"/>
    <property type="molecule type" value="Transcribed_RNA"/>
</dbReference>
<protein>
    <submittedName>
        <fullName evidence="1">Uncharacterized protein</fullName>
    </submittedName>
</protein>
<proteinExistence type="predicted"/>
<accession>A0A0E9PP88</accession>
<sequence length="25" mass="3099">MECHLYHTDTILMWIFCTVICLHKF</sequence>
<name>A0A0E9PP88_ANGAN</name>
<reference evidence="1" key="2">
    <citation type="journal article" date="2015" name="Fish Shellfish Immunol.">
        <title>Early steps in the European eel (Anguilla anguilla)-Vibrio vulnificus interaction in the gills: Role of the RtxA13 toxin.</title>
        <authorList>
            <person name="Callol A."/>
            <person name="Pajuelo D."/>
            <person name="Ebbesson L."/>
            <person name="Teles M."/>
            <person name="MacKenzie S."/>
            <person name="Amaro C."/>
        </authorList>
    </citation>
    <scope>NUCLEOTIDE SEQUENCE</scope>
</reference>
<organism evidence="1">
    <name type="scientific">Anguilla anguilla</name>
    <name type="common">European freshwater eel</name>
    <name type="synonym">Muraena anguilla</name>
    <dbReference type="NCBI Taxonomy" id="7936"/>
    <lineage>
        <taxon>Eukaryota</taxon>
        <taxon>Metazoa</taxon>
        <taxon>Chordata</taxon>
        <taxon>Craniata</taxon>
        <taxon>Vertebrata</taxon>
        <taxon>Euteleostomi</taxon>
        <taxon>Actinopterygii</taxon>
        <taxon>Neopterygii</taxon>
        <taxon>Teleostei</taxon>
        <taxon>Anguilliformes</taxon>
        <taxon>Anguillidae</taxon>
        <taxon>Anguilla</taxon>
    </lineage>
</organism>
<dbReference type="AlphaFoldDB" id="A0A0E9PP88"/>